<sequence length="320" mass="33894">MNTFFKALVLMVLNGIPIFALAGAFPEKPVEVVISSTPGSTSDVLTRFIGKGFTEATGQPLVVISKASASGLVASSQVARARPDGYTLLLGGNTTMAANVHLFKSLPYDPVKDLVPVTLATINPLVLVVRADLPIGSVQELIDYAKARPGELNYGAGNSGGKVSVALLKSLAGMDATEISYKGASQAALDLVAGRLQFMIVDPVVVDSFIKEGKLRPLAVTTKERLGSMPDVPTMEQAGVKGYEYASWLGYFAPQGTPGEVISSLRDALIKAINSKEATDYFERMGMIKKTSTPGDLTAFVKDQIATWGKLVKIADLQPQ</sequence>
<reference evidence="3 4" key="1">
    <citation type="journal article" date="2014" name="Genome Announc.">
        <title>Draft Genome Sequence of Advenella kashmirensis Strain W13003, a Polycyclic Aromatic Hydrocarbon-Degrading Bacterium.</title>
        <authorList>
            <person name="Wang X."/>
            <person name="Jin D."/>
            <person name="Zhou L."/>
            <person name="Wu L."/>
            <person name="An W."/>
            <person name="Zhao L."/>
        </authorList>
    </citation>
    <scope>NUCLEOTIDE SEQUENCE [LARGE SCALE GENOMIC DNA]</scope>
    <source>
        <strain evidence="3 4">W13003</strain>
    </source>
</reference>
<comment type="similarity">
    <text evidence="1">Belongs to the UPF0065 (bug) family.</text>
</comment>
<dbReference type="Gene3D" id="3.40.190.150">
    <property type="entry name" value="Bordetella uptake gene, domain 1"/>
    <property type="match status" value="1"/>
</dbReference>
<evidence type="ECO:0000313" key="3">
    <source>
        <dbReference type="EMBL" id="ETF02213.1"/>
    </source>
</evidence>
<protein>
    <submittedName>
        <fullName evidence="3">ABC transporter substrate-binding protein</fullName>
    </submittedName>
</protein>
<evidence type="ECO:0000256" key="1">
    <source>
        <dbReference type="ARBA" id="ARBA00006987"/>
    </source>
</evidence>
<name>V8QSA3_9BURK</name>
<dbReference type="OrthoDB" id="8629394at2"/>
<dbReference type="eggNOG" id="COG3181">
    <property type="taxonomic scope" value="Bacteria"/>
</dbReference>
<dbReference type="Pfam" id="PF03401">
    <property type="entry name" value="TctC"/>
    <property type="match status" value="1"/>
</dbReference>
<keyword evidence="4" id="KW-1185">Reference proteome</keyword>
<organism evidence="3 4">
    <name type="scientific">Advenella kashmirensis W13003</name>
    <dbReference type="NCBI Taxonomy" id="1424334"/>
    <lineage>
        <taxon>Bacteria</taxon>
        <taxon>Pseudomonadati</taxon>
        <taxon>Pseudomonadota</taxon>
        <taxon>Betaproteobacteria</taxon>
        <taxon>Burkholderiales</taxon>
        <taxon>Alcaligenaceae</taxon>
    </lineage>
</organism>
<dbReference type="STRING" id="1424334.W822_15965"/>
<dbReference type="InterPro" id="IPR005064">
    <property type="entry name" value="BUG"/>
</dbReference>
<dbReference type="PIRSF" id="PIRSF017082">
    <property type="entry name" value="YflP"/>
    <property type="match status" value="1"/>
</dbReference>
<gene>
    <name evidence="3" type="ORF">W822_15965</name>
</gene>
<dbReference type="EMBL" id="AYXT01000010">
    <property type="protein sequence ID" value="ETF02213.1"/>
    <property type="molecule type" value="Genomic_DNA"/>
</dbReference>
<dbReference type="RefSeq" id="WP_024006138.1">
    <property type="nucleotide sequence ID" value="NZ_KI650980.1"/>
</dbReference>
<feature type="chain" id="PRO_5004773024" evidence="2">
    <location>
        <begin position="23"/>
        <end position="320"/>
    </location>
</feature>
<evidence type="ECO:0000313" key="4">
    <source>
        <dbReference type="Proteomes" id="UP000018733"/>
    </source>
</evidence>
<evidence type="ECO:0000256" key="2">
    <source>
        <dbReference type="SAM" id="SignalP"/>
    </source>
</evidence>
<dbReference type="Gene3D" id="3.40.190.10">
    <property type="entry name" value="Periplasmic binding protein-like II"/>
    <property type="match status" value="1"/>
</dbReference>
<proteinExistence type="inferred from homology"/>
<dbReference type="PATRIC" id="fig|1424334.3.peg.3201"/>
<feature type="signal peptide" evidence="2">
    <location>
        <begin position="1"/>
        <end position="22"/>
    </location>
</feature>
<comment type="caution">
    <text evidence="3">The sequence shown here is derived from an EMBL/GenBank/DDBJ whole genome shotgun (WGS) entry which is preliminary data.</text>
</comment>
<dbReference type="CDD" id="cd07012">
    <property type="entry name" value="PBP2_Bug_TTT"/>
    <property type="match status" value="1"/>
</dbReference>
<keyword evidence="2" id="KW-0732">Signal</keyword>
<dbReference type="Proteomes" id="UP000018733">
    <property type="component" value="Unassembled WGS sequence"/>
</dbReference>
<dbReference type="AlphaFoldDB" id="V8QSA3"/>
<dbReference type="PANTHER" id="PTHR42928">
    <property type="entry name" value="TRICARBOXYLATE-BINDING PROTEIN"/>
    <property type="match status" value="1"/>
</dbReference>
<dbReference type="HOGENOM" id="CLU_045683_0_2_4"/>
<dbReference type="PANTHER" id="PTHR42928:SF5">
    <property type="entry name" value="BLR1237 PROTEIN"/>
    <property type="match status" value="1"/>
</dbReference>
<dbReference type="InterPro" id="IPR042100">
    <property type="entry name" value="Bug_dom1"/>
</dbReference>
<accession>V8QSA3</accession>
<dbReference type="SUPFAM" id="SSF53850">
    <property type="entry name" value="Periplasmic binding protein-like II"/>
    <property type="match status" value="1"/>
</dbReference>